<dbReference type="InterPro" id="IPR001647">
    <property type="entry name" value="HTH_TetR"/>
</dbReference>
<comment type="caution">
    <text evidence="4">The sequence shown here is derived from an EMBL/GenBank/DDBJ whole genome shotgun (WGS) entry which is preliminary data.</text>
</comment>
<evidence type="ECO:0000313" key="4">
    <source>
        <dbReference type="EMBL" id="GLS22660.1"/>
    </source>
</evidence>
<reference evidence="5" key="1">
    <citation type="journal article" date="2019" name="Int. J. Syst. Evol. Microbiol.">
        <title>The Global Catalogue of Microorganisms (GCM) 10K type strain sequencing project: providing services to taxonomists for standard genome sequencing and annotation.</title>
        <authorList>
            <consortium name="The Broad Institute Genomics Platform"/>
            <consortium name="The Broad Institute Genome Sequencing Center for Infectious Disease"/>
            <person name="Wu L."/>
            <person name="Ma J."/>
        </authorList>
    </citation>
    <scope>NUCLEOTIDE SEQUENCE [LARGE SCALE GENOMIC DNA]</scope>
    <source>
        <strain evidence="5">NBRC 101365</strain>
    </source>
</reference>
<organism evidence="4 5">
    <name type="scientific">Labrys miyagiensis</name>
    <dbReference type="NCBI Taxonomy" id="346912"/>
    <lineage>
        <taxon>Bacteria</taxon>
        <taxon>Pseudomonadati</taxon>
        <taxon>Pseudomonadota</taxon>
        <taxon>Alphaproteobacteria</taxon>
        <taxon>Hyphomicrobiales</taxon>
        <taxon>Xanthobacteraceae</taxon>
        <taxon>Labrys</taxon>
    </lineage>
</organism>
<dbReference type="PANTHER" id="PTHR30055">
    <property type="entry name" value="HTH-TYPE TRANSCRIPTIONAL REGULATOR RUTR"/>
    <property type="match status" value="1"/>
</dbReference>
<proteinExistence type="predicted"/>
<dbReference type="InterPro" id="IPR009057">
    <property type="entry name" value="Homeodomain-like_sf"/>
</dbReference>
<dbReference type="PANTHER" id="PTHR30055:SF146">
    <property type="entry name" value="HTH-TYPE TRANSCRIPTIONAL DUAL REGULATOR CECR"/>
    <property type="match status" value="1"/>
</dbReference>
<dbReference type="Gene3D" id="1.10.357.10">
    <property type="entry name" value="Tetracycline Repressor, domain 2"/>
    <property type="match status" value="1"/>
</dbReference>
<dbReference type="EMBL" id="BSPC01000064">
    <property type="protein sequence ID" value="GLS22660.1"/>
    <property type="molecule type" value="Genomic_DNA"/>
</dbReference>
<keyword evidence="1 2" id="KW-0238">DNA-binding</keyword>
<feature type="DNA-binding region" description="H-T-H motif" evidence="2">
    <location>
        <begin position="44"/>
        <end position="63"/>
    </location>
</feature>
<sequence>MLAESSVSPKVSATILPIIDNAKSRQILDGARKIFLAQGFEGASMNDIAKEAGVSKGTLYVYFESKERLFSVIIDEERASHVEGIFNFDFKTSPDIEAVLLRIAIEITTFITQPRIVSAMRAVMGIAERMPELGEHFYERGPCYSRNRLSEYLETRVAAGQLDISDTQLAAAQFLEMSHAPLVKPMFFMATKTSPSPERIRAVAESAVRVFMSGYGVR</sequence>
<dbReference type="PROSITE" id="PS50977">
    <property type="entry name" value="HTH_TETR_2"/>
    <property type="match status" value="1"/>
</dbReference>
<dbReference type="Pfam" id="PF00440">
    <property type="entry name" value="TetR_N"/>
    <property type="match status" value="1"/>
</dbReference>
<dbReference type="InterPro" id="IPR036271">
    <property type="entry name" value="Tet_transcr_reg_TetR-rel_C_sf"/>
</dbReference>
<dbReference type="SUPFAM" id="SSF46689">
    <property type="entry name" value="Homeodomain-like"/>
    <property type="match status" value="1"/>
</dbReference>
<dbReference type="InterPro" id="IPR039536">
    <property type="entry name" value="TetR_C_Proteobacteria"/>
</dbReference>
<dbReference type="RefSeq" id="WP_284315622.1">
    <property type="nucleotide sequence ID" value="NZ_BSPC01000064.1"/>
</dbReference>
<dbReference type="PRINTS" id="PR00455">
    <property type="entry name" value="HTHTETR"/>
</dbReference>
<dbReference type="Proteomes" id="UP001156882">
    <property type="component" value="Unassembled WGS sequence"/>
</dbReference>
<protein>
    <submittedName>
        <fullName evidence="4">Transcriptional regulator</fullName>
    </submittedName>
</protein>
<evidence type="ECO:0000256" key="1">
    <source>
        <dbReference type="ARBA" id="ARBA00023125"/>
    </source>
</evidence>
<gene>
    <name evidence="4" type="ORF">GCM10007874_56800</name>
</gene>
<dbReference type="Pfam" id="PF14246">
    <property type="entry name" value="TetR_C_7"/>
    <property type="match status" value="1"/>
</dbReference>
<feature type="domain" description="HTH tetR-type" evidence="3">
    <location>
        <begin position="21"/>
        <end position="81"/>
    </location>
</feature>
<name>A0ABQ6CUI8_9HYPH</name>
<evidence type="ECO:0000259" key="3">
    <source>
        <dbReference type="PROSITE" id="PS50977"/>
    </source>
</evidence>
<dbReference type="Gene3D" id="1.10.10.60">
    <property type="entry name" value="Homeodomain-like"/>
    <property type="match status" value="1"/>
</dbReference>
<accession>A0ABQ6CUI8</accession>
<evidence type="ECO:0000313" key="5">
    <source>
        <dbReference type="Proteomes" id="UP001156882"/>
    </source>
</evidence>
<dbReference type="SUPFAM" id="SSF48498">
    <property type="entry name" value="Tetracyclin repressor-like, C-terminal domain"/>
    <property type="match status" value="1"/>
</dbReference>
<dbReference type="InterPro" id="IPR050109">
    <property type="entry name" value="HTH-type_TetR-like_transc_reg"/>
</dbReference>
<keyword evidence="5" id="KW-1185">Reference proteome</keyword>
<dbReference type="InterPro" id="IPR023772">
    <property type="entry name" value="DNA-bd_HTH_TetR-type_CS"/>
</dbReference>
<dbReference type="PROSITE" id="PS01081">
    <property type="entry name" value="HTH_TETR_1"/>
    <property type="match status" value="1"/>
</dbReference>
<evidence type="ECO:0000256" key="2">
    <source>
        <dbReference type="PROSITE-ProRule" id="PRU00335"/>
    </source>
</evidence>